<sequence>IPQFAAVGRILNPELDKVSTQEAAEKSYEAIDAFVEKIDMKMTLKDVNMPEEEIPELAKRSMVLPDYKANPLVSTKNEMLKLIKQSYKGEKNV</sequence>
<organism evidence="2">
    <name type="scientific">marine sediment metagenome</name>
    <dbReference type="NCBI Taxonomy" id="412755"/>
    <lineage>
        <taxon>unclassified sequences</taxon>
        <taxon>metagenomes</taxon>
        <taxon>ecological metagenomes</taxon>
    </lineage>
</organism>
<dbReference type="Gene3D" id="1.20.1090.10">
    <property type="entry name" value="Dehydroquinate synthase-like - alpha domain"/>
    <property type="match status" value="1"/>
</dbReference>
<dbReference type="EMBL" id="BARV01021273">
    <property type="protein sequence ID" value="GAI21751.1"/>
    <property type="molecule type" value="Genomic_DNA"/>
</dbReference>
<evidence type="ECO:0000313" key="2">
    <source>
        <dbReference type="EMBL" id="GAI21751.1"/>
    </source>
</evidence>
<dbReference type="AlphaFoldDB" id="X1MUN0"/>
<dbReference type="Pfam" id="PF25137">
    <property type="entry name" value="ADH_Fe_C"/>
    <property type="match status" value="1"/>
</dbReference>
<dbReference type="InterPro" id="IPR056798">
    <property type="entry name" value="ADH_Fe_C"/>
</dbReference>
<protein>
    <recommendedName>
        <fullName evidence="1">Fe-containing alcohol dehydrogenase-like C-terminal domain-containing protein</fullName>
    </recommendedName>
</protein>
<proteinExistence type="predicted"/>
<accession>X1MUN0</accession>
<reference evidence="2" key="1">
    <citation type="journal article" date="2014" name="Front. Microbiol.">
        <title>High frequency of phylogenetically diverse reductive dehalogenase-homologous genes in deep subseafloor sedimentary metagenomes.</title>
        <authorList>
            <person name="Kawai M."/>
            <person name="Futagami T."/>
            <person name="Toyoda A."/>
            <person name="Takaki Y."/>
            <person name="Nishi S."/>
            <person name="Hori S."/>
            <person name="Arai W."/>
            <person name="Tsubouchi T."/>
            <person name="Morono Y."/>
            <person name="Uchiyama I."/>
            <person name="Ito T."/>
            <person name="Fujiyama A."/>
            <person name="Inagaki F."/>
            <person name="Takami H."/>
        </authorList>
    </citation>
    <scope>NUCLEOTIDE SEQUENCE</scope>
    <source>
        <strain evidence="2">Expedition CK06-06</strain>
    </source>
</reference>
<name>X1MUN0_9ZZZZ</name>
<evidence type="ECO:0000259" key="1">
    <source>
        <dbReference type="Pfam" id="PF25137"/>
    </source>
</evidence>
<feature type="non-terminal residue" evidence="2">
    <location>
        <position position="1"/>
    </location>
</feature>
<comment type="caution">
    <text evidence="2">The sequence shown here is derived from an EMBL/GenBank/DDBJ whole genome shotgun (WGS) entry which is preliminary data.</text>
</comment>
<feature type="domain" description="Fe-containing alcohol dehydrogenase-like C-terminal" evidence="1">
    <location>
        <begin position="10"/>
        <end position="87"/>
    </location>
</feature>
<gene>
    <name evidence="2" type="ORF">S06H3_35281</name>
</gene>
<dbReference type="SUPFAM" id="SSF56796">
    <property type="entry name" value="Dehydroquinate synthase-like"/>
    <property type="match status" value="1"/>
</dbReference>